<organism evidence="7 8">
    <name type="scientific">Clytia hemisphaerica</name>
    <dbReference type="NCBI Taxonomy" id="252671"/>
    <lineage>
        <taxon>Eukaryota</taxon>
        <taxon>Metazoa</taxon>
        <taxon>Cnidaria</taxon>
        <taxon>Hydrozoa</taxon>
        <taxon>Hydroidolina</taxon>
        <taxon>Leptothecata</taxon>
        <taxon>Obeliida</taxon>
        <taxon>Clytiidae</taxon>
        <taxon>Clytia</taxon>
    </lineage>
</organism>
<dbReference type="GO" id="GO:0019905">
    <property type="term" value="F:syntaxin binding"/>
    <property type="evidence" value="ECO:0007669"/>
    <property type="project" value="TreeGrafter"/>
</dbReference>
<evidence type="ECO:0000256" key="2">
    <source>
        <dbReference type="ARBA" id="ARBA00024354"/>
    </source>
</evidence>
<evidence type="ECO:0000256" key="4">
    <source>
        <dbReference type="ARBA" id="ARBA00032027"/>
    </source>
</evidence>
<dbReference type="OrthoDB" id="10009801at2759"/>
<dbReference type="GO" id="GO:0098793">
    <property type="term" value="C:presynapse"/>
    <property type="evidence" value="ECO:0007669"/>
    <property type="project" value="GOC"/>
</dbReference>
<dbReference type="InterPro" id="IPR000727">
    <property type="entry name" value="T_SNARE_dom"/>
</dbReference>
<accession>A0A7M5XGN8</accession>
<evidence type="ECO:0000256" key="5">
    <source>
        <dbReference type="SAM" id="MobiDB-lite"/>
    </source>
</evidence>
<comment type="similarity">
    <text evidence="2">Belongs to the SVAP1 family.</text>
</comment>
<dbReference type="SUPFAM" id="SSF58038">
    <property type="entry name" value="SNARE fusion complex"/>
    <property type="match status" value="2"/>
</dbReference>
<dbReference type="GO" id="GO:0005886">
    <property type="term" value="C:plasma membrane"/>
    <property type="evidence" value="ECO:0007669"/>
    <property type="project" value="TreeGrafter"/>
</dbReference>
<dbReference type="InterPro" id="IPR011993">
    <property type="entry name" value="PH-like_dom_sf"/>
</dbReference>
<dbReference type="PANTHER" id="PTHR19305">
    <property type="entry name" value="SYNAPTOSOMAL ASSOCIATED PROTEIN"/>
    <property type="match status" value="1"/>
</dbReference>
<dbReference type="AlphaFoldDB" id="A0A7M5XGN8"/>
<evidence type="ECO:0000256" key="1">
    <source>
        <dbReference type="ARBA" id="ARBA00022737"/>
    </source>
</evidence>
<evidence type="ECO:0000313" key="8">
    <source>
        <dbReference type="Proteomes" id="UP000594262"/>
    </source>
</evidence>
<dbReference type="PANTHER" id="PTHR19305:SF1">
    <property type="entry name" value="SYNAPTOSOMAL-ASSOCIATED PROTEIN 47"/>
    <property type="match status" value="1"/>
</dbReference>
<dbReference type="GO" id="GO:0031629">
    <property type="term" value="P:synaptic vesicle fusion to presynaptic active zone membrane"/>
    <property type="evidence" value="ECO:0007669"/>
    <property type="project" value="TreeGrafter"/>
</dbReference>
<feature type="domain" description="T-SNARE coiled-coil homology" evidence="6">
    <location>
        <begin position="341"/>
        <end position="395"/>
    </location>
</feature>
<keyword evidence="8" id="KW-1185">Reference proteome</keyword>
<dbReference type="GO" id="GO:0016082">
    <property type="term" value="P:synaptic vesicle priming"/>
    <property type="evidence" value="ECO:0007669"/>
    <property type="project" value="TreeGrafter"/>
</dbReference>
<keyword evidence="1" id="KW-0677">Repeat</keyword>
<sequence>MTSLEIPILQWTCTFYDEKERRWKEGELQLNQTQVVIVFEDKRDKTKKAKVIKFQNISKITKEKSSYIYPSIVVNLSNCVVWLSSFKIRDEVFNNIEHFWRISLLDSRASKSEQKDRELLRIAYETQEVLIGASNQLQQQGRQLNSAARTMENMHNDITVAERITGDIESWFGAWRVKGRFENENTMNERMDSPLGSQSIDYPVLYGKVIQESHKSGQVVFKDNNFELLDEKLAVVYSIPLQQISEIDVHSPWDITILKRSLGKPLIRIHLTSARMPLILKNLQQSQGPELDLETLPQETKEVDFIEELGENKNDHATTSSSSSPTSTTSVLTKQKELAMDDAAELSKVLNKMKFLASDINVEQDAQLKQLDDLTEGVDRATSRFNATNRRIEDTMR</sequence>
<name>A0A7M5XGN8_9CNID</name>
<protein>
    <recommendedName>
        <fullName evidence="3">Synaptosomal-associated protein 47</fullName>
    </recommendedName>
    <alternativeName>
        <fullName evidence="4">Synaptosomal-associated 47 kDa protein</fullName>
    </alternativeName>
</protein>
<proteinExistence type="inferred from homology"/>
<feature type="region of interest" description="Disordered" evidence="5">
    <location>
        <begin position="311"/>
        <end position="333"/>
    </location>
</feature>
<feature type="compositionally biased region" description="Low complexity" evidence="5">
    <location>
        <begin position="318"/>
        <end position="330"/>
    </location>
</feature>
<dbReference type="PROSITE" id="PS50192">
    <property type="entry name" value="T_SNARE"/>
    <property type="match status" value="1"/>
</dbReference>
<dbReference type="GeneID" id="136824828"/>
<evidence type="ECO:0000313" key="7">
    <source>
        <dbReference type="EnsemblMetazoa" id="CLYHEMP022990.2"/>
    </source>
</evidence>
<dbReference type="Gene3D" id="2.30.29.30">
    <property type="entry name" value="Pleckstrin-homology domain (PH domain)/Phosphotyrosine-binding domain (PTB)"/>
    <property type="match status" value="1"/>
</dbReference>
<reference evidence="7" key="1">
    <citation type="submission" date="2021-01" db="UniProtKB">
        <authorList>
            <consortium name="EnsemblMetazoa"/>
        </authorList>
    </citation>
    <scope>IDENTIFICATION</scope>
</reference>
<dbReference type="RefSeq" id="XP_066936901.1">
    <property type="nucleotide sequence ID" value="XM_067080800.1"/>
</dbReference>
<evidence type="ECO:0000256" key="3">
    <source>
        <dbReference type="ARBA" id="ARBA00024443"/>
    </source>
</evidence>
<evidence type="ECO:0000259" key="6">
    <source>
        <dbReference type="PROSITE" id="PS50192"/>
    </source>
</evidence>
<dbReference type="GO" id="GO:0005484">
    <property type="term" value="F:SNAP receptor activity"/>
    <property type="evidence" value="ECO:0007669"/>
    <property type="project" value="TreeGrafter"/>
</dbReference>
<dbReference type="Proteomes" id="UP000594262">
    <property type="component" value="Unplaced"/>
</dbReference>
<dbReference type="EnsemblMetazoa" id="CLYHEMT022990.2">
    <property type="protein sequence ID" value="CLYHEMP022990.2"/>
    <property type="gene ID" value="CLYHEMG022990"/>
</dbReference>
<dbReference type="GO" id="GO:0031201">
    <property type="term" value="C:SNARE complex"/>
    <property type="evidence" value="ECO:0007669"/>
    <property type="project" value="TreeGrafter"/>
</dbReference>
<dbReference type="Gene3D" id="1.20.5.110">
    <property type="match status" value="2"/>
</dbReference>